<sequence>MTMYAVLSSGTPFPELETNNEVYHFILSGGRPDETCLAEDVDPTVIDLMNSCSDSDARKRPSFETIVASLSSIWEVEL</sequence>
<reference evidence="2 3" key="1">
    <citation type="journal article" date="2015" name="Genome Biol. Evol.">
        <title>Phylogenomic analyses indicate that early fungi evolved digesting cell walls of algal ancestors of land plants.</title>
        <authorList>
            <person name="Chang Y."/>
            <person name="Wang S."/>
            <person name="Sekimoto S."/>
            <person name="Aerts A.L."/>
            <person name="Choi C."/>
            <person name="Clum A."/>
            <person name="LaButti K.M."/>
            <person name="Lindquist E.A."/>
            <person name="Yee Ngan C."/>
            <person name="Ohm R.A."/>
            <person name="Salamov A.A."/>
            <person name="Grigoriev I.V."/>
            <person name="Spatafora J.W."/>
            <person name="Berbee M.L."/>
        </authorList>
    </citation>
    <scope>NUCLEOTIDE SEQUENCE [LARGE SCALE GENOMIC DNA]</scope>
    <source>
        <strain evidence="2 3">JEL478</strain>
    </source>
</reference>
<dbReference type="SUPFAM" id="SSF56112">
    <property type="entry name" value="Protein kinase-like (PK-like)"/>
    <property type="match status" value="1"/>
</dbReference>
<dbReference type="EMBL" id="KQ965773">
    <property type="protein sequence ID" value="KXS13924.1"/>
    <property type="molecule type" value="Genomic_DNA"/>
</dbReference>
<gene>
    <name evidence="2" type="ORF">M427DRAFT_359917</name>
</gene>
<keyword evidence="3" id="KW-1185">Reference proteome</keyword>
<accession>A0A139AB76</accession>
<protein>
    <recommendedName>
        <fullName evidence="1">Serine-threonine/tyrosine-protein kinase catalytic domain-containing protein</fullName>
    </recommendedName>
</protein>
<feature type="domain" description="Serine-threonine/tyrosine-protein kinase catalytic" evidence="1">
    <location>
        <begin position="2"/>
        <end position="70"/>
    </location>
</feature>
<evidence type="ECO:0000259" key="1">
    <source>
        <dbReference type="Pfam" id="PF07714"/>
    </source>
</evidence>
<name>A0A139AB76_GONPJ</name>
<dbReference type="AlphaFoldDB" id="A0A139AB76"/>
<dbReference type="Proteomes" id="UP000070544">
    <property type="component" value="Unassembled WGS sequence"/>
</dbReference>
<evidence type="ECO:0000313" key="2">
    <source>
        <dbReference type="EMBL" id="KXS13924.1"/>
    </source>
</evidence>
<dbReference type="Gene3D" id="1.10.510.10">
    <property type="entry name" value="Transferase(Phosphotransferase) domain 1"/>
    <property type="match status" value="1"/>
</dbReference>
<dbReference type="Pfam" id="PF07714">
    <property type="entry name" value="PK_Tyr_Ser-Thr"/>
    <property type="match status" value="1"/>
</dbReference>
<evidence type="ECO:0000313" key="3">
    <source>
        <dbReference type="Proteomes" id="UP000070544"/>
    </source>
</evidence>
<dbReference type="InterPro" id="IPR001245">
    <property type="entry name" value="Ser-Thr/Tyr_kinase_cat_dom"/>
</dbReference>
<organism evidence="2 3">
    <name type="scientific">Gonapodya prolifera (strain JEL478)</name>
    <name type="common">Monoblepharis prolifera</name>
    <dbReference type="NCBI Taxonomy" id="1344416"/>
    <lineage>
        <taxon>Eukaryota</taxon>
        <taxon>Fungi</taxon>
        <taxon>Fungi incertae sedis</taxon>
        <taxon>Chytridiomycota</taxon>
        <taxon>Chytridiomycota incertae sedis</taxon>
        <taxon>Monoblepharidomycetes</taxon>
        <taxon>Monoblepharidales</taxon>
        <taxon>Gonapodyaceae</taxon>
        <taxon>Gonapodya</taxon>
    </lineage>
</organism>
<dbReference type="GO" id="GO:0004672">
    <property type="term" value="F:protein kinase activity"/>
    <property type="evidence" value="ECO:0007669"/>
    <property type="project" value="InterPro"/>
</dbReference>
<dbReference type="InterPro" id="IPR011009">
    <property type="entry name" value="Kinase-like_dom_sf"/>
</dbReference>
<proteinExistence type="predicted"/>